<dbReference type="Proteomes" id="UP000789901">
    <property type="component" value="Unassembled WGS sequence"/>
</dbReference>
<organism evidence="1 2">
    <name type="scientific">Gigaspora margarita</name>
    <dbReference type="NCBI Taxonomy" id="4874"/>
    <lineage>
        <taxon>Eukaryota</taxon>
        <taxon>Fungi</taxon>
        <taxon>Fungi incertae sedis</taxon>
        <taxon>Mucoromycota</taxon>
        <taxon>Glomeromycotina</taxon>
        <taxon>Glomeromycetes</taxon>
        <taxon>Diversisporales</taxon>
        <taxon>Gigasporaceae</taxon>
        <taxon>Gigaspora</taxon>
    </lineage>
</organism>
<accession>A0ABN7UR31</accession>
<protein>
    <submittedName>
        <fullName evidence="1">13734_t:CDS:1</fullName>
    </submittedName>
</protein>
<comment type="caution">
    <text evidence="1">The sequence shown here is derived from an EMBL/GenBank/DDBJ whole genome shotgun (WGS) entry which is preliminary data.</text>
</comment>
<proteinExistence type="predicted"/>
<evidence type="ECO:0000313" key="2">
    <source>
        <dbReference type="Proteomes" id="UP000789901"/>
    </source>
</evidence>
<feature type="non-terminal residue" evidence="1">
    <location>
        <position position="1"/>
    </location>
</feature>
<gene>
    <name evidence="1" type="ORF">GMARGA_LOCUS9325</name>
</gene>
<reference evidence="1 2" key="1">
    <citation type="submission" date="2021-06" db="EMBL/GenBank/DDBJ databases">
        <authorList>
            <person name="Kallberg Y."/>
            <person name="Tangrot J."/>
            <person name="Rosling A."/>
        </authorList>
    </citation>
    <scope>NUCLEOTIDE SEQUENCE [LARGE SCALE GENOMIC DNA]</scope>
    <source>
        <strain evidence="1 2">120-4 pot B 10/14</strain>
    </source>
</reference>
<sequence>VKVVNIWKLVQNYLKKCNNFFNEFGLVEAEKKLQELQTEKSCTDFDYAFQIYSNNDDYDSVSIYSEKTNRSTGSITSQNTNISNSNKMVHYLARTLTYKEQAQFEKHILNMTIENSCQILKEAADGMQNIIKTKAQEDSNSIMLVFDEWKKVAKQEILGSILVTSRGKLLI</sequence>
<name>A0ABN7UR31_GIGMA</name>
<keyword evidence="2" id="KW-1185">Reference proteome</keyword>
<dbReference type="EMBL" id="CAJVQB010004983">
    <property type="protein sequence ID" value="CAG8650458.1"/>
    <property type="molecule type" value="Genomic_DNA"/>
</dbReference>
<evidence type="ECO:0000313" key="1">
    <source>
        <dbReference type="EMBL" id="CAG8650458.1"/>
    </source>
</evidence>